<accession>C8VZI3</accession>
<dbReference type="STRING" id="485916.Dtox_4261"/>
<protein>
    <submittedName>
        <fullName evidence="1">Uncharacterized protein</fullName>
    </submittedName>
</protein>
<organism evidence="1 2">
    <name type="scientific">Desulfofarcimen acetoxidans (strain ATCC 49208 / DSM 771 / KCTC 5769 / VKM B-1644 / 5575)</name>
    <name type="common">Desulfotomaculum acetoxidans</name>
    <dbReference type="NCBI Taxonomy" id="485916"/>
    <lineage>
        <taxon>Bacteria</taxon>
        <taxon>Bacillati</taxon>
        <taxon>Bacillota</taxon>
        <taxon>Clostridia</taxon>
        <taxon>Eubacteriales</taxon>
        <taxon>Peptococcaceae</taxon>
        <taxon>Desulfofarcimen</taxon>
    </lineage>
</organism>
<reference evidence="1 2" key="1">
    <citation type="journal article" date="2009" name="Stand. Genomic Sci.">
        <title>Complete genome sequence of Desulfotomaculum acetoxidans type strain (5575).</title>
        <authorList>
            <person name="Spring S."/>
            <person name="Lapidus A."/>
            <person name="Schroder M."/>
            <person name="Gleim D."/>
            <person name="Sims D."/>
            <person name="Meincke L."/>
            <person name="Glavina Del Rio T."/>
            <person name="Tice H."/>
            <person name="Copeland A."/>
            <person name="Cheng J.F."/>
            <person name="Lucas S."/>
            <person name="Chen F."/>
            <person name="Nolan M."/>
            <person name="Bruce D."/>
            <person name="Goodwin L."/>
            <person name="Pitluck S."/>
            <person name="Ivanova N."/>
            <person name="Mavromatis K."/>
            <person name="Mikhailova N."/>
            <person name="Pati A."/>
            <person name="Chen A."/>
            <person name="Palaniappan K."/>
            <person name="Land M."/>
            <person name="Hauser L."/>
            <person name="Chang Y.J."/>
            <person name="Jeffries C.D."/>
            <person name="Chain P."/>
            <person name="Saunders E."/>
            <person name="Brettin T."/>
            <person name="Detter J.C."/>
            <person name="Goker M."/>
            <person name="Bristow J."/>
            <person name="Eisen J.A."/>
            <person name="Markowitz V."/>
            <person name="Hugenholtz P."/>
            <person name="Kyrpides N.C."/>
            <person name="Klenk H.P."/>
            <person name="Han C."/>
        </authorList>
    </citation>
    <scope>NUCLEOTIDE SEQUENCE [LARGE SCALE GENOMIC DNA]</scope>
    <source>
        <strain evidence="2">ATCC 49208 / DSM 771 / VKM B-1644</strain>
    </source>
</reference>
<gene>
    <name evidence="1" type="ordered locus">Dtox_4261</name>
</gene>
<evidence type="ECO:0000313" key="1">
    <source>
        <dbReference type="EMBL" id="ACV64928.1"/>
    </source>
</evidence>
<name>C8VZI3_DESAS</name>
<dbReference type="EMBL" id="CP001720">
    <property type="protein sequence ID" value="ACV64928.1"/>
    <property type="molecule type" value="Genomic_DNA"/>
</dbReference>
<evidence type="ECO:0000313" key="2">
    <source>
        <dbReference type="Proteomes" id="UP000002217"/>
    </source>
</evidence>
<dbReference type="Proteomes" id="UP000002217">
    <property type="component" value="Chromosome"/>
</dbReference>
<dbReference type="KEGG" id="dae:Dtox_4261"/>
<sequence>MSNLKIFHDDLLGICLKEESPIYSCHPAIHPVSNKK</sequence>
<dbReference type="HOGENOM" id="CLU_3355786_0_0_9"/>
<dbReference type="AlphaFoldDB" id="C8VZI3"/>
<proteinExistence type="predicted"/>
<keyword evidence="2" id="KW-1185">Reference proteome</keyword>